<name>A0A5R9F502_9BACL</name>
<evidence type="ECO:0000256" key="1">
    <source>
        <dbReference type="SAM" id="Phobius"/>
    </source>
</evidence>
<dbReference type="EMBL" id="SWLG01000002">
    <property type="protein sequence ID" value="TLS38597.1"/>
    <property type="molecule type" value="Genomic_DNA"/>
</dbReference>
<comment type="caution">
    <text evidence="2">The sequence shown here is derived from an EMBL/GenBank/DDBJ whole genome shotgun (WGS) entry which is preliminary data.</text>
</comment>
<dbReference type="RefSeq" id="WP_138123309.1">
    <property type="nucleotide sequence ID" value="NZ_SWLG01000002.1"/>
</dbReference>
<organism evidence="2 3">
    <name type="scientific">Exobacillus caeni</name>
    <dbReference type="NCBI Taxonomy" id="2574798"/>
    <lineage>
        <taxon>Bacteria</taxon>
        <taxon>Bacillati</taxon>
        <taxon>Bacillota</taxon>
        <taxon>Bacilli</taxon>
        <taxon>Bacillales</taxon>
        <taxon>Guptibacillaceae</taxon>
        <taxon>Exobacillus</taxon>
    </lineage>
</organism>
<feature type="transmembrane region" description="Helical" evidence="1">
    <location>
        <begin position="140"/>
        <end position="163"/>
    </location>
</feature>
<accession>A0A5R9F502</accession>
<keyword evidence="1" id="KW-0812">Transmembrane</keyword>
<dbReference type="OrthoDB" id="2448863at2"/>
<feature type="transmembrane region" description="Helical" evidence="1">
    <location>
        <begin position="175"/>
        <end position="198"/>
    </location>
</feature>
<reference evidence="2 3" key="1">
    <citation type="submission" date="2019-04" db="EMBL/GenBank/DDBJ databases">
        <title>Bacillus caeni sp. nov., a bacterium isolated from mangrove sediment.</title>
        <authorList>
            <person name="Huang H."/>
            <person name="Mo K."/>
            <person name="Hu Y."/>
        </authorList>
    </citation>
    <scope>NUCLEOTIDE SEQUENCE [LARGE SCALE GENOMIC DNA]</scope>
    <source>
        <strain evidence="2 3">HB172195</strain>
    </source>
</reference>
<feature type="transmembrane region" description="Helical" evidence="1">
    <location>
        <begin position="92"/>
        <end position="111"/>
    </location>
</feature>
<dbReference type="Proteomes" id="UP000308230">
    <property type="component" value="Unassembled WGS sequence"/>
</dbReference>
<keyword evidence="1" id="KW-0472">Membrane</keyword>
<evidence type="ECO:0000313" key="2">
    <source>
        <dbReference type="EMBL" id="TLS38597.1"/>
    </source>
</evidence>
<sequence length="275" mass="29533">MITCPQCNTQQESGKFCGSCGADLSPQASDFAQPSAKPEVAAAASAQSQPVYTNENLNKAKEGVSKYWNFALDVLKRPSAALTGNETHFTNGLITIAVYVVAFSLSLYFLANKLFKTMMGGFGSAFGEGMGAKSLPFFDIASPIFMFVLLFIAGAMLSSFAAIKMMSEPLSFKGIIGQFGSIIIPFAAMNVIAIIFGLAGSIQLTLLLTGLSLLFTTFIMPAIVVYDFSLKIGKPVNRVYWSVGASALSMLIAYLVVRTSVLSFIEDMEQIMNIF</sequence>
<proteinExistence type="predicted"/>
<feature type="transmembrane region" description="Helical" evidence="1">
    <location>
        <begin position="204"/>
        <end position="226"/>
    </location>
</feature>
<gene>
    <name evidence="2" type="ORF">FCL54_03605</name>
</gene>
<keyword evidence="1" id="KW-1133">Transmembrane helix</keyword>
<keyword evidence="3" id="KW-1185">Reference proteome</keyword>
<dbReference type="AlphaFoldDB" id="A0A5R9F502"/>
<protein>
    <submittedName>
        <fullName evidence="2">Zinc ribbon domain-containing protein</fullName>
    </submittedName>
</protein>
<feature type="transmembrane region" description="Helical" evidence="1">
    <location>
        <begin position="238"/>
        <end position="257"/>
    </location>
</feature>
<evidence type="ECO:0000313" key="3">
    <source>
        <dbReference type="Proteomes" id="UP000308230"/>
    </source>
</evidence>